<sequence length="117" mass="13387">MYVCKYVPYGNRGELTDRDQTLHTYTSRTGEGSSKCVTCLILREKRPFGTRMNIFFAVALLATTVVMLADLASARIHEYLAITRHVYKRGPTPDVIWGKRGPKINIPRIPDFKSNFY</sequence>
<keyword evidence="1" id="KW-0472">Membrane</keyword>
<keyword evidence="1" id="KW-0812">Transmembrane</keyword>
<dbReference type="AlphaFoldDB" id="A0A016UBM7"/>
<keyword evidence="1" id="KW-1133">Transmembrane helix</keyword>
<dbReference type="EMBL" id="JARK01001382">
    <property type="protein sequence ID" value="EYC12729.1"/>
    <property type="molecule type" value="Genomic_DNA"/>
</dbReference>
<proteinExistence type="predicted"/>
<name>A0A016UBM7_9BILA</name>
<comment type="caution">
    <text evidence="2">The sequence shown here is derived from an EMBL/GenBank/DDBJ whole genome shotgun (WGS) entry which is preliminary data.</text>
</comment>
<reference evidence="3" key="1">
    <citation type="journal article" date="2015" name="Nat. Genet.">
        <title>The genome and transcriptome of the zoonotic hookworm Ancylostoma ceylanicum identify infection-specific gene families.</title>
        <authorList>
            <person name="Schwarz E.M."/>
            <person name="Hu Y."/>
            <person name="Antoshechkin I."/>
            <person name="Miller M.M."/>
            <person name="Sternberg P.W."/>
            <person name="Aroian R.V."/>
        </authorList>
    </citation>
    <scope>NUCLEOTIDE SEQUENCE</scope>
    <source>
        <strain evidence="3">HY135</strain>
    </source>
</reference>
<evidence type="ECO:0000313" key="3">
    <source>
        <dbReference type="Proteomes" id="UP000024635"/>
    </source>
</evidence>
<protein>
    <submittedName>
        <fullName evidence="2">Uncharacterized protein</fullName>
    </submittedName>
</protein>
<organism evidence="2 3">
    <name type="scientific">Ancylostoma ceylanicum</name>
    <dbReference type="NCBI Taxonomy" id="53326"/>
    <lineage>
        <taxon>Eukaryota</taxon>
        <taxon>Metazoa</taxon>
        <taxon>Ecdysozoa</taxon>
        <taxon>Nematoda</taxon>
        <taxon>Chromadorea</taxon>
        <taxon>Rhabditida</taxon>
        <taxon>Rhabditina</taxon>
        <taxon>Rhabditomorpha</taxon>
        <taxon>Strongyloidea</taxon>
        <taxon>Ancylostomatidae</taxon>
        <taxon>Ancylostomatinae</taxon>
        <taxon>Ancylostoma</taxon>
    </lineage>
</organism>
<evidence type="ECO:0000313" key="2">
    <source>
        <dbReference type="EMBL" id="EYC12729.1"/>
    </source>
</evidence>
<gene>
    <name evidence="2" type="primary">Acey_s0046.g1393</name>
    <name evidence="2" type="ORF">Y032_0046g1393</name>
</gene>
<dbReference type="Proteomes" id="UP000024635">
    <property type="component" value="Unassembled WGS sequence"/>
</dbReference>
<feature type="transmembrane region" description="Helical" evidence="1">
    <location>
        <begin position="54"/>
        <end position="74"/>
    </location>
</feature>
<evidence type="ECO:0000256" key="1">
    <source>
        <dbReference type="SAM" id="Phobius"/>
    </source>
</evidence>
<accession>A0A016UBM7</accession>
<keyword evidence="3" id="KW-1185">Reference proteome</keyword>